<dbReference type="InterPro" id="IPR000182">
    <property type="entry name" value="GNAT_dom"/>
</dbReference>
<organism evidence="2 3">
    <name type="scientific">Polymorphospora lycopeni</name>
    <dbReference type="NCBI Taxonomy" id="3140240"/>
    <lineage>
        <taxon>Bacteria</taxon>
        <taxon>Bacillati</taxon>
        <taxon>Actinomycetota</taxon>
        <taxon>Actinomycetes</taxon>
        <taxon>Micromonosporales</taxon>
        <taxon>Micromonosporaceae</taxon>
        <taxon>Polymorphospora</taxon>
    </lineage>
</organism>
<feature type="domain" description="N-acetyltransferase" evidence="1">
    <location>
        <begin position="125"/>
        <end position="249"/>
    </location>
</feature>
<sequence>MTRTGEPLAGRAEVLAAAGDHTYVRLTTAGDPAGGGITGFRLGTDTVVWFGAGPGGPVGYALGDGIRAARFFASTGPDGPVPRPRHLHLPDVSAPVLAPHLAFTRIGRWLFLDTAAPPSACPGEDAVVPLTAADHDAIDELLDDVLPDSTTRPGDARVAGWYGIRAGGRLLACGADRSRGDVGFLASLAVARDAQGRGLGGALTTALTRRLVDRYGRASLGVYVENVGAIRLYRRLGYTGALPRTSISL</sequence>
<evidence type="ECO:0000313" key="3">
    <source>
        <dbReference type="Proteomes" id="UP001582793"/>
    </source>
</evidence>
<dbReference type="Proteomes" id="UP001582793">
    <property type="component" value="Unassembled WGS sequence"/>
</dbReference>
<protein>
    <submittedName>
        <fullName evidence="2">N-acetyltransferase</fullName>
        <ecNumber evidence="2">2.3.1.-</ecNumber>
    </submittedName>
</protein>
<reference evidence="2 3" key="1">
    <citation type="submission" date="2024-04" db="EMBL/GenBank/DDBJ databases">
        <title>Polymorphospora sp. isolated from Baiyangdian Lake in Xiong'an New Area.</title>
        <authorList>
            <person name="Zhang X."/>
            <person name="Liu J."/>
        </authorList>
    </citation>
    <scope>NUCLEOTIDE SEQUENCE [LARGE SCALE GENOMIC DNA]</scope>
    <source>
        <strain evidence="2 3">2-325</strain>
    </source>
</reference>
<proteinExistence type="predicted"/>
<gene>
    <name evidence="2" type="ORF">AAFH96_29725</name>
</gene>
<dbReference type="GO" id="GO:0016746">
    <property type="term" value="F:acyltransferase activity"/>
    <property type="evidence" value="ECO:0007669"/>
    <property type="project" value="UniProtKB-KW"/>
</dbReference>
<name>A0ABV5CZ49_9ACTN</name>
<dbReference type="InterPro" id="IPR016181">
    <property type="entry name" value="Acyl_CoA_acyltransferase"/>
</dbReference>
<dbReference type="RefSeq" id="WP_375736394.1">
    <property type="nucleotide sequence ID" value="NZ_JBCGDC010000131.1"/>
</dbReference>
<comment type="caution">
    <text evidence="2">The sequence shown here is derived from an EMBL/GenBank/DDBJ whole genome shotgun (WGS) entry which is preliminary data.</text>
</comment>
<evidence type="ECO:0000313" key="2">
    <source>
        <dbReference type="EMBL" id="MFB6397247.1"/>
    </source>
</evidence>
<accession>A0ABV5CZ49</accession>
<dbReference type="PROSITE" id="PS51186">
    <property type="entry name" value="GNAT"/>
    <property type="match status" value="1"/>
</dbReference>
<dbReference type="SUPFAM" id="SSF55729">
    <property type="entry name" value="Acyl-CoA N-acyltransferases (Nat)"/>
    <property type="match status" value="1"/>
</dbReference>
<keyword evidence="2" id="KW-0808">Transferase</keyword>
<keyword evidence="3" id="KW-1185">Reference proteome</keyword>
<dbReference type="Pfam" id="PF00583">
    <property type="entry name" value="Acetyltransf_1"/>
    <property type="match status" value="1"/>
</dbReference>
<dbReference type="CDD" id="cd04301">
    <property type="entry name" value="NAT_SF"/>
    <property type="match status" value="1"/>
</dbReference>
<keyword evidence="2" id="KW-0012">Acyltransferase</keyword>
<dbReference type="EMBL" id="JBCGDC010000131">
    <property type="protein sequence ID" value="MFB6397247.1"/>
    <property type="molecule type" value="Genomic_DNA"/>
</dbReference>
<evidence type="ECO:0000259" key="1">
    <source>
        <dbReference type="PROSITE" id="PS51186"/>
    </source>
</evidence>
<dbReference type="EC" id="2.3.1.-" evidence="2"/>
<dbReference type="Gene3D" id="3.40.630.30">
    <property type="match status" value="1"/>
</dbReference>